<evidence type="ECO:0000256" key="4">
    <source>
        <dbReference type="ARBA" id="ARBA00022741"/>
    </source>
</evidence>
<accession>A0AAD3DUE1</accession>
<evidence type="ECO:0000256" key="6">
    <source>
        <dbReference type="ARBA" id="ARBA00022840"/>
    </source>
</evidence>
<keyword evidence="4 9" id="KW-0547">Nucleotide-binding</keyword>
<feature type="region of interest" description="Disordered" evidence="10">
    <location>
        <begin position="571"/>
        <end position="591"/>
    </location>
</feature>
<dbReference type="FunFam" id="1.10.510.10:FF:000980">
    <property type="entry name" value="Predicted protein"/>
    <property type="match status" value="1"/>
</dbReference>
<feature type="binding site" evidence="9">
    <location>
        <position position="33"/>
    </location>
    <ligand>
        <name>ATP</name>
        <dbReference type="ChEBI" id="CHEBI:30616"/>
    </ligand>
</feature>
<feature type="compositionally biased region" description="Basic residues" evidence="10">
    <location>
        <begin position="953"/>
        <end position="965"/>
    </location>
</feature>
<dbReference type="InterPro" id="IPR050117">
    <property type="entry name" value="MAPK"/>
</dbReference>
<dbReference type="EMBL" id="BMAR01000022">
    <property type="protein sequence ID" value="GFR48191.1"/>
    <property type="molecule type" value="Genomic_DNA"/>
</dbReference>
<evidence type="ECO:0000313" key="13">
    <source>
        <dbReference type="Proteomes" id="UP001054857"/>
    </source>
</evidence>
<evidence type="ECO:0000256" key="7">
    <source>
        <dbReference type="ARBA" id="ARBA00047811"/>
    </source>
</evidence>
<feature type="compositionally biased region" description="Basic and acidic residues" evidence="10">
    <location>
        <begin position="580"/>
        <end position="591"/>
    </location>
</feature>
<keyword evidence="2" id="KW-0723">Serine/threonine-protein kinase</keyword>
<keyword evidence="5" id="KW-0418">Kinase</keyword>
<evidence type="ECO:0000256" key="8">
    <source>
        <dbReference type="ARBA" id="ARBA00048367"/>
    </source>
</evidence>
<dbReference type="GO" id="GO:0005524">
    <property type="term" value="F:ATP binding"/>
    <property type="evidence" value="ECO:0007669"/>
    <property type="project" value="UniProtKB-UniRule"/>
</dbReference>
<keyword evidence="3" id="KW-0808">Transferase</keyword>
<reference evidence="12 13" key="1">
    <citation type="journal article" date="2021" name="Sci. Rep.">
        <title>Genome sequencing of the multicellular alga Astrephomene provides insights into convergent evolution of germ-soma differentiation.</title>
        <authorList>
            <person name="Yamashita S."/>
            <person name="Yamamoto K."/>
            <person name="Matsuzaki R."/>
            <person name="Suzuki S."/>
            <person name="Yamaguchi H."/>
            <person name="Hirooka S."/>
            <person name="Minakuchi Y."/>
            <person name="Miyagishima S."/>
            <person name="Kawachi M."/>
            <person name="Toyoda A."/>
            <person name="Nozaki H."/>
        </authorList>
    </citation>
    <scope>NUCLEOTIDE SEQUENCE [LARGE SCALE GENOMIC DNA]</scope>
    <source>
        <strain evidence="12 13">NIES-4017</strain>
    </source>
</reference>
<dbReference type="Gene3D" id="3.30.200.20">
    <property type="entry name" value="Phosphorylase Kinase, domain 1"/>
    <property type="match status" value="1"/>
</dbReference>
<feature type="region of interest" description="Disordered" evidence="10">
    <location>
        <begin position="943"/>
        <end position="965"/>
    </location>
</feature>
<protein>
    <recommendedName>
        <fullName evidence="1">cyclin-dependent kinase</fullName>
        <ecNumber evidence="1">2.7.11.22</ecNumber>
    </recommendedName>
</protein>
<dbReference type="GO" id="GO:0004693">
    <property type="term" value="F:cyclin-dependent protein serine/threonine kinase activity"/>
    <property type="evidence" value="ECO:0007669"/>
    <property type="project" value="UniProtKB-EC"/>
</dbReference>
<dbReference type="PANTHER" id="PTHR24055">
    <property type="entry name" value="MITOGEN-ACTIVATED PROTEIN KINASE"/>
    <property type="match status" value="1"/>
</dbReference>
<dbReference type="PROSITE" id="PS00107">
    <property type="entry name" value="PROTEIN_KINASE_ATP"/>
    <property type="match status" value="1"/>
</dbReference>
<dbReference type="InterPro" id="IPR011009">
    <property type="entry name" value="Kinase-like_dom_sf"/>
</dbReference>
<feature type="region of interest" description="Disordered" evidence="10">
    <location>
        <begin position="432"/>
        <end position="452"/>
    </location>
</feature>
<dbReference type="SUPFAM" id="SSF56112">
    <property type="entry name" value="Protein kinase-like (PK-like)"/>
    <property type="match status" value="1"/>
</dbReference>
<evidence type="ECO:0000256" key="10">
    <source>
        <dbReference type="SAM" id="MobiDB-lite"/>
    </source>
</evidence>
<gene>
    <name evidence="12" type="ORF">Agub_g10044</name>
</gene>
<keyword evidence="6 9" id="KW-0067">ATP-binding</keyword>
<evidence type="ECO:0000256" key="2">
    <source>
        <dbReference type="ARBA" id="ARBA00022527"/>
    </source>
</evidence>
<comment type="catalytic activity">
    <reaction evidence="8">
        <text>L-seryl-[protein] + ATP = O-phospho-L-seryl-[protein] + ADP + H(+)</text>
        <dbReference type="Rhea" id="RHEA:17989"/>
        <dbReference type="Rhea" id="RHEA-COMP:9863"/>
        <dbReference type="Rhea" id="RHEA-COMP:11604"/>
        <dbReference type="ChEBI" id="CHEBI:15378"/>
        <dbReference type="ChEBI" id="CHEBI:29999"/>
        <dbReference type="ChEBI" id="CHEBI:30616"/>
        <dbReference type="ChEBI" id="CHEBI:83421"/>
        <dbReference type="ChEBI" id="CHEBI:456216"/>
        <dbReference type="EC" id="2.7.11.22"/>
    </reaction>
</comment>
<comment type="catalytic activity">
    <reaction evidence="7">
        <text>L-threonyl-[protein] + ATP = O-phospho-L-threonyl-[protein] + ADP + H(+)</text>
        <dbReference type="Rhea" id="RHEA:46608"/>
        <dbReference type="Rhea" id="RHEA-COMP:11060"/>
        <dbReference type="Rhea" id="RHEA-COMP:11605"/>
        <dbReference type="ChEBI" id="CHEBI:15378"/>
        <dbReference type="ChEBI" id="CHEBI:30013"/>
        <dbReference type="ChEBI" id="CHEBI:30616"/>
        <dbReference type="ChEBI" id="CHEBI:61977"/>
        <dbReference type="ChEBI" id="CHEBI:456216"/>
        <dbReference type="EC" id="2.7.11.22"/>
    </reaction>
</comment>
<dbReference type="InterPro" id="IPR008271">
    <property type="entry name" value="Ser/Thr_kinase_AS"/>
</dbReference>
<evidence type="ECO:0000256" key="3">
    <source>
        <dbReference type="ARBA" id="ARBA00022679"/>
    </source>
</evidence>
<dbReference type="PROSITE" id="PS50011">
    <property type="entry name" value="PROTEIN_KINASE_DOM"/>
    <property type="match status" value="1"/>
</dbReference>
<evidence type="ECO:0000256" key="1">
    <source>
        <dbReference type="ARBA" id="ARBA00012425"/>
    </source>
</evidence>
<dbReference type="PROSITE" id="PS00108">
    <property type="entry name" value="PROTEIN_KINASE_ST"/>
    <property type="match status" value="1"/>
</dbReference>
<evidence type="ECO:0000313" key="12">
    <source>
        <dbReference type="EMBL" id="GFR48191.1"/>
    </source>
</evidence>
<evidence type="ECO:0000256" key="5">
    <source>
        <dbReference type="ARBA" id="ARBA00022777"/>
    </source>
</evidence>
<dbReference type="SMART" id="SM00220">
    <property type="entry name" value="S_TKc"/>
    <property type="match status" value="1"/>
</dbReference>
<dbReference type="AlphaFoldDB" id="A0AAD3DUE1"/>
<dbReference type="FunFam" id="3.30.200.20:FF:000049">
    <property type="entry name" value="cyclin-dependent kinase-like 1 isoform X1"/>
    <property type="match status" value="1"/>
</dbReference>
<keyword evidence="13" id="KW-1185">Reference proteome</keyword>
<sequence length="989" mass="105219">MEDYEYISTVGEGGYGQVWRCREKCSGRVVAIKGFKQAHEDKDVMRLAVREAKLLFSVDHPNIVKLLAAFKSTSGRVYMVFEYAESSIRAELKRFPQGLPSRKLKLLTWQLLHAAAYLHDSKIMHRDIKPANILLDGNGIVKLCDFGFARNINCGPRDVHRCTSYIVTRWYRAPEILVNDYYGPSSDVWSIGCTIAEMATGRVLFPGESTADQLWLIMRCLGPLPWQQAARMADDPELCVLSAPRLHKTLRQRLPELESQLFQLVEACLRLDPQKRPTVQELLQMPYFWDVERSMKGTTLELYLLGVQAGKDGSKSNTQRGPAAVKPATEHVLRQTTQSLAAPEELQHRTSVTGQRGRPIVRAISAAGAPDVSSMAAACNAAPMSVVVPDGGTSQVLPFSIHSHGCVPPQAPYVDENVSTSPAVSSVGRLVRAPKAPHRHDAESENAAADADSTLATADANSVMPTSPFADPVLAHAVSVSQTSPIAIKGRQHEQSLPSRPPSSVVSEAWEHVATPTGAPTLKQKPGTLPPHVRPTGQPALLALQRDVSWTTGATGRQDSRHNLLRASTVTGTTGTTSKGKAEVEGLGRGRTDGPSFFFGGNAGSKSASGGFPAGRSFKSTASRLLSFFSGGLSSSVPHAEGSSARRTAGDGVPHHLLPDNVTAVSVQACAAAASTAISGMATRDLCRTTSLRPQRRSRLGSSTVTPSADGVAAGTLRAARSECQTHVLSNNGYEVIEPSGLSRLACGSRPTSRLTNPVAFSTPGFAAPESFQQQEVLLASGWSKTGGCTDDAVPHVADEGGNKIVRGFARPISIVAGGSAGNLERSTHGAGQELNVSQSVSVHMSRLLNPARTSGRSTTALIPYASPVASASQHASPRGVIRRATTPNALLLSVDDVMVAATASNSHTASRSALGTFAWFAQPEDATPPPQAVVDCSQRQAAQMHADGSEKGRHHFGNGWRKGKGASKGMFSKLVRALKQAVAKIAAK</sequence>
<dbReference type="EC" id="2.7.11.22" evidence="1"/>
<comment type="caution">
    <text evidence="12">The sequence shown here is derived from an EMBL/GenBank/DDBJ whole genome shotgun (WGS) entry which is preliminary data.</text>
</comment>
<dbReference type="InterPro" id="IPR000719">
    <property type="entry name" value="Prot_kinase_dom"/>
</dbReference>
<name>A0AAD3DUE1_9CHLO</name>
<dbReference type="Pfam" id="PF00069">
    <property type="entry name" value="Pkinase"/>
    <property type="match status" value="1"/>
</dbReference>
<organism evidence="12 13">
    <name type="scientific">Astrephomene gubernaculifera</name>
    <dbReference type="NCBI Taxonomy" id="47775"/>
    <lineage>
        <taxon>Eukaryota</taxon>
        <taxon>Viridiplantae</taxon>
        <taxon>Chlorophyta</taxon>
        <taxon>core chlorophytes</taxon>
        <taxon>Chlorophyceae</taxon>
        <taxon>CS clade</taxon>
        <taxon>Chlamydomonadales</taxon>
        <taxon>Astrephomenaceae</taxon>
        <taxon>Astrephomene</taxon>
    </lineage>
</organism>
<evidence type="ECO:0000259" key="11">
    <source>
        <dbReference type="PROSITE" id="PS50011"/>
    </source>
</evidence>
<dbReference type="Proteomes" id="UP001054857">
    <property type="component" value="Unassembled WGS sequence"/>
</dbReference>
<dbReference type="InterPro" id="IPR017441">
    <property type="entry name" value="Protein_kinase_ATP_BS"/>
</dbReference>
<feature type="domain" description="Protein kinase" evidence="11">
    <location>
        <begin position="4"/>
        <end position="288"/>
    </location>
</feature>
<proteinExistence type="predicted"/>
<evidence type="ECO:0000256" key="9">
    <source>
        <dbReference type="PROSITE-ProRule" id="PRU10141"/>
    </source>
</evidence>
<dbReference type="Gene3D" id="1.10.510.10">
    <property type="entry name" value="Transferase(Phosphotransferase) domain 1"/>
    <property type="match status" value="1"/>
</dbReference>